<evidence type="ECO:0000313" key="2">
    <source>
        <dbReference type="EMBL" id="RXK11485.1"/>
    </source>
</evidence>
<dbReference type="OrthoDB" id="9801454at2"/>
<dbReference type="SUPFAM" id="SSF142433">
    <property type="entry name" value="CinA-like"/>
    <property type="match status" value="1"/>
</dbReference>
<organism evidence="2 3">
    <name type="scientific">Halarcobacter mediterraneus</name>
    <dbReference type="NCBI Taxonomy" id="2023153"/>
    <lineage>
        <taxon>Bacteria</taxon>
        <taxon>Pseudomonadati</taxon>
        <taxon>Campylobacterota</taxon>
        <taxon>Epsilonproteobacteria</taxon>
        <taxon>Campylobacterales</taxon>
        <taxon>Arcobacteraceae</taxon>
        <taxon>Halarcobacter</taxon>
    </lineage>
</organism>
<dbReference type="Pfam" id="PF02464">
    <property type="entry name" value="CinA"/>
    <property type="match status" value="1"/>
</dbReference>
<protein>
    <submittedName>
        <fullName evidence="2">Damage-inducible protein CinA</fullName>
    </submittedName>
</protein>
<proteinExistence type="predicted"/>
<keyword evidence="3" id="KW-1185">Reference proteome</keyword>
<gene>
    <name evidence="2" type="ORF">CP965_13710</name>
</gene>
<dbReference type="Gene3D" id="3.90.950.20">
    <property type="entry name" value="CinA-like"/>
    <property type="match status" value="1"/>
</dbReference>
<feature type="domain" description="CinA C-terminal" evidence="1">
    <location>
        <begin position="7"/>
        <end position="156"/>
    </location>
</feature>
<dbReference type="EMBL" id="NXIE01000008">
    <property type="protein sequence ID" value="RXK11485.1"/>
    <property type="molecule type" value="Genomic_DNA"/>
</dbReference>
<comment type="caution">
    <text evidence="2">The sequence shown here is derived from an EMBL/GenBank/DDBJ whole genome shotgun (WGS) entry which is preliminary data.</text>
</comment>
<dbReference type="RefSeq" id="WP_129062674.1">
    <property type="nucleotide sequence ID" value="NZ_NXIE01000008.1"/>
</dbReference>
<dbReference type="InterPro" id="IPR008136">
    <property type="entry name" value="CinA_C"/>
</dbReference>
<name>A0A4V1M0Y5_9BACT</name>
<evidence type="ECO:0000313" key="3">
    <source>
        <dbReference type="Proteomes" id="UP000289718"/>
    </source>
</evidence>
<dbReference type="AlphaFoldDB" id="A0A4V1M0Y5"/>
<dbReference type="NCBIfam" id="TIGR00199">
    <property type="entry name" value="PncC_domain"/>
    <property type="match status" value="1"/>
</dbReference>
<evidence type="ECO:0000259" key="1">
    <source>
        <dbReference type="Pfam" id="PF02464"/>
    </source>
</evidence>
<reference evidence="2 3" key="1">
    <citation type="submission" date="2017-09" db="EMBL/GenBank/DDBJ databases">
        <title>Genomics of the genus Arcobacter.</title>
        <authorList>
            <person name="Perez-Cataluna A."/>
            <person name="Figueras M.J."/>
            <person name="Salas-Masso N."/>
        </authorList>
    </citation>
    <scope>NUCLEOTIDE SEQUENCE [LARGE SCALE GENOMIC DNA]</scope>
    <source>
        <strain evidence="2 3">F156-34</strain>
    </source>
</reference>
<dbReference type="InterPro" id="IPR036653">
    <property type="entry name" value="CinA-like_C"/>
</dbReference>
<sequence>MFTQQDMQELQNLLKLHKKTITTAESCTGGLIASKITEIAGSSSVFNAAIVSYSNEIKSKELNVKEETLSKYGAVSIEVVNEMLAGVLKKFNADYAIAVSGIAGPDGGTTSKPVGTVVIGVASKDKREVHIYNFKGTRNQVQNQAANKSLEKISKFLQKTLDK</sequence>
<dbReference type="Proteomes" id="UP000289718">
    <property type="component" value="Unassembled WGS sequence"/>
</dbReference>
<accession>A0A4V1M0Y5</accession>